<organism evidence="2 3">
    <name type="scientific">Panicum virgatum</name>
    <name type="common">Blackwell switchgrass</name>
    <dbReference type="NCBI Taxonomy" id="38727"/>
    <lineage>
        <taxon>Eukaryota</taxon>
        <taxon>Viridiplantae</taxon>
        <taxon>Streptophyta</taxon>
        <taxon>Embryophyta</taxon>
        <taxon>Tracheophyta</taxon>
        <taxon>Spermatophyta</taxon>
        <taxon>Magnoliopsida</taxon>
        <taxon>Liliopsida</taxon>
        <taxon>Poales</taxon>
        <taxon>Poaceae</taxon>
        <taxon>PACMAD clade</taxon>
        <taxon>Panicoideae</taxon>
        <taxon>Panicodae</taxon>
        <taxon>Paniceae</taxon>
        <taxon>Panicinae</taxon>
        <taxon>Panicum</taxon>
        <taxon>Panicum sect. Hiantes</taxon>
    </lineage>
</organism>
<evidence type="ECO:0000256" key="1">
    <source>
        <dbReference type="SAM" id="MobiDB-lite"/>
    </source>
</evidence>
<feature type="compositionally biased region" description="Low complexity" evidence="1">
    <location>
        <begin position="52"/>
        <end position="73"/>
    </location>
</feature>
<name>A0A8T0QY00_PANVG</name>
<keyword evidence="3" id="KW-1185">Reference proteome</keyword>
<reference evidence="2" key="1">
    <citation type="submission" date="2020-05" db="EMBL/GenBank/DDBJ databases">
        <title>WGS assembly of Panicum virgatum.</title>
        <authorList>
            <person name="Lovell J.T."/>
            <person name="Jenkins J."/>
            <person name="Shu S."/>
            <person name="Juenger T.E."/>
            <person name="Schmutz J."/>
        </authorList>
    </citation>
    <scope>NUCLEOTIDE SEQUENCE</scope>
    <source>
        <strain evidence="2">AP13</strain>
    </source>
</reference>
<sequence>MAARPTQLPKPHPSSTCKANPRTFLLSRQLPPQARTWLPPPPPPAGLHRRPQVASPQPASAAAPQLASTAAPSRWPPSPPRAGLRSHPQLASPWALAIG</sequence>
<feature type="region of interest" description="Disordered" evidence="1">
    <location>
        <begin position="1"/>
        <end position="99"/>
    </location>
</feature>
<dbReference type="AlphaFoldDB" id="A0A8T0QY00"/>
<protein>
    <submittedName>
        <fullName evidence="2">Uncharacterized protein</fullName>
    </submittedName>
</protein>
<comment type="caution">
    <text evidence="2">The sequence shown here is derived from an EMBL/GenBank/DDBJ whole genome shotgun (WGS) entry which is preliminary data.</text>
</comment>
<dbReference type="EMBL" id="CM029048">
    <property type="protein sequence ID" value="KAG2577930.1"/>
    <property type="molecule type" value="Genomic_DNA"/>
</dbReference>
<evidence type="ECO:0000313" key="2">
    <source>
        <dbReference type="EMBL" id="KAG2577930.1"/>
    </source>
</evidence>
<proteinExistence type="predicted"/>
<dbReference type="Proteomes" id="UP000823388">
    <property type="component" value="Chromosome 6N"/>
</dbReference>
<accession>A0A8T0QY00</accession>
<gene>
    <name evidence="2" type="ORF">PVAP13_6NG108103</name>
</gene>
<evidence type="ECO:0000313" key="3">
    <source>
        <dbReference type="Proteomes" id="UP000823388"/>
    </source>
</evidence>